<evidence type="ECO:0000313" key="2">
    <source>
        <dbReference type="EMBL" id="QIK78430.1"/>
    </source>
</evidence>
<name>A0A6G7YNV9_9SPHN</name>
<evidence type="ECO:0000256" key="1">
    <source>
        <dbReference type="SAM" id="MobiDB-lite"/>
    </source>
</evidence>
<sequence length="188" mass="20183">MQARFSFLSAEEWFATREDALLEPLLILLSAQAAQSGPVVPPAPSAKATAQGSETCSNELPTEPGEIVVCAVKPDGYRINPDVLAAKRAIKNGRRPKKPERFADKSCETIGPMGCRGTPTIDLVGAALAAATMAQKAANGESVGKMFVTDPQPTEYELYLEAKQEREDKEAAAAIKAEQSRTAQREHK</sequence>
<proteinExistence type="predicted"/>
<protein>
    <submittedName>
        <fullName evidence="2">Uncharacterized protein</fullName>
    </submittedName>
</protein>
<organism evidence="2 3">
    <name type="scientific">Sphingomonas piscis</name>
    <dbReference type="NCBI Taxonomy" id="2714943"/>
    <lineage>
        <taxon>Bacteria</taxon>
        <taxon>Pseudomonadati</taxon>
        <taxon>Pseudomonadota</taxon>
        <taxon>Alphaproteobacteria</taxon>
        <taxon>Sphingomonadales</taxon>
        <taxon>Sphingomonadaceae</taxon>
        <taxon>Sphingomonas</taxon>
    </lineage>
</organism>
<evidence type="ECO:0000313" key="3">
    <source>
        <dbReference type="Proteomes" id="UP000503222"/>
    </source>
</evidence>
<feature type="compositionally biased region" description="Polar residues" evidence="1">
    <location>
        <begin position="48"/>
        <end position="59"/>
    </location>
</feature>
<dbReference type="KEGG" id="spii:G7077_05425"/>
<dbReference type="RefSeq" id="WP_166410823.1">
    <property type="nucleotide sequence ID" value="NZ_CP049869.1"/>
</dbReference>
<feature type="region of interest" description="Disordered" evidence="1">
    <location>
        <begin position="167"/>
        <end position="188"/>
    </location>
</feature>
<reference evidence="2 3" key="1">
    <citation type="submission" date="2020-03" db="EMBL/GenBank/DDBJ databases">
        <title>Sphingomonas sp. nov., isolated from fish.</title>
        <authorList>
            <person name="Hyun D.-W."/>
            <person name="Bae J.-W."/>
        </authorList>
    </citation>
    <scope>NUCLEOTIDE SEQUENCE [LARGE SCALE GENOMIC DNA]</scope>
    <source>
        <strain evidence="2 3">HDW15B</strain>
    </source>
</reference>
<keyword evidence="3" id="KW-1185">Reference proteome</keyword>
<dbReference type="Proteomes" id="UP000503222">
    <property type="component" value="Chromosome"/>
</dbReference>
<accession>A0A6G7YNV9</accession>
<gene>
    <name evidence="2" type="ORF">G7077_05425</name>
</gene>
<dbReference type="AlphaFoldDB" id="A0A6G7YNV9"/>
<dbReference type="EMBL" id="CP049869">
    <property type="protein sequence ID" value="QIK78430.1"/>
    <property type="molecule type" value="Genomic_DNA"/>
</dbReference>
<feature type="region of interest" description="Disordered" evidence="1">
    <location>
        <begin position="38"/>
        <end position="59"/>
    </location>
</feature>